<feature type="region of interest" description="Disordered" evidence="7">
    <location>
        <begin position="423"/>
        <end position="465"/>
    </location>
</feature>
<dbReference type="GO" id="GO:0019237">
    <property type="term" value="F:centromeric DNA binding"/>
    <property type="evidence" value="ECO:0007669"/>
    <property type="project" value="InterPro"/>
</dbReference>
<dbReference type="AlphaFoldDB" id="W2S6C6"/>
<feature type="compositionally biased region" description="Acidic residues" evidence="7">
    <location>
        <begin position="118"/>
        <end position="131"/>
    </location>
</feature>
<feature type="compositionally biased region" description="Polar residues" evidence="7">
    <location>
        <begin position="161"/>
        <end position="170"/>
    </location>
</feature>
<dbReference type="Proteomes" id="UP000030752">
    <property type="component" value="Unassembled WGS sequence"/>
</dbReference>
<dbReference type="EMBL" id="KI635846">
    <property type="protein sequence ID" value="ETN44247.1"/>
    <property type="molecule type" value="Genomic_DNA"/>
</dbReference>
<evidence type="ECO:0000256" key="2">
    <source>
        <dbReference type="ARBA" id="ARBA00010291"/>
    </source>
</evidence>
<keyword evidence="11" id="KW-1185">Reference proteome</keyword>
<comment type="subcellular location">
    <subcellularLocation>
        <location evidence="1">Nucleus</location>
    </subcellularLocation>
</comment>
<keyword evidence="4" id="KW-0539">Nucleus</keyword>
<dbReference type="HOGENOM" id="CLU_027966_0_0_1"/>
<dbReference type="FunFam" id="2.60.120.10:FF:000033">
    <property type="entry name" value="Centromere protein C 1"/>
    <property type="match status" value="1"/>
</dbReference>
<dbReference type="Gene3D" id="2.60.120.10">
    <property type="entry name" value="Jelly Rolls"/>
    <property type="match status" value="1"/>
</dbReference>
<proteinExistence type="inferred from homology"/>
<dbReference type="InParanoid" id="W2S6C6"/>
<reference evidence="10 11" key="1">
    <citation type="submission" date="2013-03" db="EMBL/GenBank/DDBJ databases">
        <title>The Genome Sequence of Phialophora europaea CBS 101466.</title>
        <authorList>
            <consortium name="The Broad Institute Genomics Platform"/>
            <person name="Cuomo C."/>
            <person name="de Hoog S."/>
            <person name="Gorbushina A."/>
            <person name="Walker B."/>
            <person name="Young S.K."/>
            <person name="Zeng Q."/>
            <person name="Gargeya S."/>
            <person name="Fitzgerald M."/>
            <person name="Haas B."/>
            <person name="Abouelleil A."/>
            <person name="Allen A.W."/>
            <person name="Alvarado L."/>
            <person name="Arachchi H.M."/>
            <person name="Berlin A.M."/>
            <person name="Chapman S.B."/>
            <person name="Gainer-Dewar J."/>
            <person name="Goldberg J."/>
            <person name="Griggs A."/>
            <person name="Gujja S."/>
            <person name="Hansen M."/>
            <person name="Howarth C."/>
            <person name="Imamovic A."/>
            <person name="Ireland A."/>
            <person name="Larimer J."/>
            <person name="McCowan C."/>
            <person name="Murphy C."/>
            <person name="Pearson M."/>
            <person name="Poon T.W."/>
            <person name="Priest M."/>
            <person name="Roberts A."/>
            <person name="Saif S."/>
            <person name="Shea T."/>
            <person name="Sisk P."/>
            <person name="Sykes S."/>
            <person name="Wortman J."/>
            <person name="Nusbaum C."/>
            <person name="Birren B."/>
        </authorList>
    </citation>
    <scope>NUCLEOTIDE SEQUENCE [LARGE SCALE GENOMIC DNA]</scope>
    <source>
        <strain evidence="10 11">CBS 101466</strain>
    </source>
</reference>
<dbReference type="GO" id="GO:0051315">
    <property type="term" value="P:attachment of mitotic spindle microtubules to kinetochore"/>
    <property type="evidence" value="ECO:0007669"/>
    <property type="project" value="TreeGrafter"/>
</dbReference>
<evidence type="ECO:0000313" key="11">
    <source>
        <dbReference type="Proteomes" id="UP000030752"/>
    </source>
</evidence>
<feature type="compositionally biased region" description="Polar residues" evidence="7">
    <location>
        <begin position="71"/>
        <end position="82"/>
    </location>
</feature>
<dbReference type="GeneID" id="19978137"/>
<dbReference type="InterPro" id="IPR028929">
    <property type="entry name" value="Mif2_N"/>
</dbReference>
<dbReference type="InterPro" id="IPR014710">
    <property type="entry name" value="RmlC-like_jellyroll"/>
</dbReference>
<dbReference type="InterPro" id="IPR025974">
    <property type="entry name" value="Mif2/CENP-C_cupin"/>
</dbReference>
<feature type="compositionally biased region" description="Basic and acidic residues" evidence="7">
    <location>
        <begin position="336"/>
        <end position="348"/>
    </location>
</feature>
<gene>
    <name evidence="10" type="ORF">HMPREF1541_10798</name>
</gene>
<evidence type="ECO:0000256" key="5">
    <source>
        <dbReference type="ARBA" id="ARBA00057947"/>
    </source>
</evidence>
<feature type="compositionally biased region" description="Acidic residues" evidence="7">
    <location>
        <begin position="195"/>
        <end position="208"/>
    </location>
</feature>
<accession>W2S6C6</accession>
<dbReference type="PANTHER" id="PTHR16684">
    <property type="entry name" value="CENTROMERE PROTEIN C"/>
    <property type="match status" value="1"/>
</dbReference>
<dbReference type="Pfam" id="PF15624">
    <property type="entry name" value="Mif2_N"/>
    <property type="match status" value="1"/>
</dbReference>
<evidence type="ECO:0000256" key="1">
    <source>
        <dbReference type="ARBA" id="ARBA00004123"/>
    </source>
</evidence>
<organism evidence="10 11">
    <name type="scientific">Cyphellophora europaea (strain CBS 101466)</name>
    <name type="common">Phialophora europaea</name>
    <dbReference type="NCBI Taxonomy" id="1220924"/>
    <lineage>
        <taxon>Eukaryota</taxon>
        <taxon>Fungi</taxon>
        <taxon>Dikarya</taxon>
        <taxon>Ascomycota</taxon>
        <taxon>Pezizomycotina</taxon>
        <taxon>Eurotiomycetes</taxon>
        <taxon>Chaetothyriomycetidae</taxon>
        <taxon>Chaetothyriales</taxon>
        <taxon>Cyphellophoraceae</taxon>
        <taxon>Cyphellophora</taxon>
    </lineage>
</organism>
<evidence type="ECO:0000259" key="8">
    <source>
        <dbReference type="Pfam" id="PF11699"/>
    </source>
</evidence>
<dbReference type="Pfam" id="PF11699">
    <property type="entry name" value="CENP-C_C"/>
    <property type="match status" value="1"/>
</dbReference>
<dbReference type="RefSeq" id="XP_008713689.1">
    <property type="nucleotide sequence ID" value="XM_008715467.1"/>
</dbReference>
<feature type="compositionally biased region" description="Acidic residues" evidence="7">
    <location>
        <begin position="218"/>
        <end position="241"/>
    </location>
</feature>
<dbReference type="InterPro" id="IPR028386">
    <property type="entry name" value="CENP-C/Mif2/cnp3"/>
</dbReference>
<dbReference type="STRING" id="1220924.W2S6C6"/>
<dbReference type="PANTHER" id="PTHR16684:SF11">
    <property type="entry name" value="CENTROMERE PROTEIN C"/>
    <property type="match status" value="1"/>
</dbReference>
<feature type="compositionally biased region" description="Acidic residues" evidence="7">
    <location>
        <begin position="446"/>
        <end position="463"/>
    </location>
</feature>
<evidence type="ECO:0000313" key="10">
    <source>
        <dbReference type="EMBL" id="ETN44247.1"/>
    </source>
</evidence>
<evidence type="ECO:0000256" key="4">
    <source>
        <dbReference type="ARBA" id="ARBA00023242"/>
    </source>
</evidence>
<dbReference type="GO" id="GO:0005634">
    <property type="term" value="C:nucleus"/>
    <property type="evidence" value="ECO:0007669"/>
    <property type="project" value="UniProtKB-SubCell"/>
</dbReference>
<name>W2S6C6_CYPE1</name>
<dbReference type="eggNOG" id="ENOG502S47H">
    <property type="taxonomic scope" value="Eukaryota"/>
</dbReference>
<feature type="domain" description="Mif2/CENP-C cupin" evidence="8">
    <location>
        <begin position="515"/>
        <end position="604"/>
    </location>
</feature>
<keyword evidence="3" id="KW-0238">DNA-binding</keyword>
<evidence type="ECO:0000259" key="9">
    <source>
        <dbReference type="Pfam" id="PF15624"/>
    </source>
</evidence>
<sequence>MARTQRGPNTRARDVDFSNVGKTGRRTGLTLPQQKLDEHGLEEMSNLFSSPKKPSPLKQMFTAEDVATEGSGITPSQVLSTRRSIRASLPRSASPRKSGISGTARRSGASLRTINRDLEDEVDEDDADDEAPISSPSRANHAARRMSSATRDASPLRDITTRNAPTTASRRTQEKRSADGYSVMTSIENEYQASEPEDRDEDEAEPQFEDAQPFMDDAAGEIDDYNGEAEQEEEADLDIESVEPPQQIDDEEVDQTFTPHDGKGKTTANSRRKRKSDGESSAPPASKKARKDSGKKLVRQTRNSDAAEQSAMPPPKPQNRHPLKKKDSNSQMSKRQAKELDDIVEKVRARPNPPRSLYVLRKETPADDSVTLTRSGRMSVKPLAYWRNERCVWGGSPNTELKEGTRFPLNSIKEIIRTDEHLSPLPKKYKGRKGKKKGKKGTSADLDSDVESDLNDDQTEPWETDSGTIRGIVSEWDSEQGAPLNIEQEIDIAHSSQAIQTYVPAAKSGKEPPLFRYSKLFSNEFMSVGLVDLPPGGIKKPKNAQKMQMTFYVVKGRVTASVGPVLGELTTFSIGKGGFWQVPRGNQYAIENELGKEARLVFCQGCEVIPEAFLADMEE</sequence>
<evidence type="ECO:0000256" key="3">
    <source>
        <dbReference type="ARBA" id="ARBA00023125"/>
    </source>
</evidence>
<evidence type="ECO:0000256" key="7">
    <source>
        <dbReference type="SAM" id="MobiDB-lite"/>
    </source>
</evidence>
<dbReference type="GO" id="GO:0051455">
    <property type="term" value="P:spindle attachment to meiosis I kinetochore"/>
    <property type="evidence" value="ECO:0007669"/>
    <property type="project" value="TreeGrafter"/>
</dbReference>
<dbReference type="GO" id="GO:0000776">
    <property type="term" value="C:kinetochore"/>
    <property type="evidence" value="ECO:0007669"/>
    <property type="project" value="InterPro"/>
</dbReference>
<dbReference type="SUPFAM" id="SSF51182">
    <property type="entry name" value="RmlC-like cupins"/>
    <property type="match status" value="1"/>
</dbReference>
<dbReference type="GO" id="GO:0051382">
    <property type="term" value="P:kinetochore assembly"/>
    <property type="evidence" value="ECO:0007669"/>
    <property type="project" value="InterPro"/>
</dbReference>
<dbReference type="InterPro" id="IPR011051">
    <property type="entry name" value="RmlC_Cupin_sf"/>
</dbReference>
<feature type="domain" description="Mif2 N-terminal" evidence="9">
    <location>
        <begin position="17"/>
        <end position="145"/>
    </location>
</feature>
<dbReference type="VEuPathDB" id="FungiDB:HMPREF1541_10798"/>
<evidence type="ECO:0000256" key="6">
    <source>
        <dbReference type="ARBA" id="ARBA00075033"/>
    </source>
</evidence>
<feature type="region of interest" description="Disordered" evidence="7">
    <location>
        <begin position="1"/>
        <end position="373"/>
    </location>
</feature>
<comment type="similarity">
    <text evidence="2">Belongs to the CENP-C/MIF2 family.</text>
</comment>
<dbReference type="OrthoDB" id="1939643at2759"/>
<protein>
    <recommendedName>
        <fullName evidence="6">CENP-C homolog</fullName>
    </recommendedName>
</protein>
<comment type="function">
    <text evidence="5">Component of the kinetochore, a multiprotein complex that assembles on centromeric DNA and attaches chromosomes to spindle microtubules, mediating chromosome segregation and sister chromatid segregation during meiosis and mitosis. Component of the inner kinetochore constitutive centromere-associated network (CCAN), which serves as a structural platform for outer kinetochore assembly.</text>
</comment>
<feature type="compositionally biased region" description="Polar residues" evidence="7">
    <location>
        <begin position="183"/>
        <end position="192"/>
    </location>
</feature>
<feature type="compositionally biased region" description="Basic residues" evidence="7">
    <location>
        <begin position="427"/>
        <end position="440"/>
    </location>
</feature>